<name>A0AAW3RS20_9GAMM</name>
<comment type="caution">
    <text evidence="1">The sequence shown here is derived from an EMBL/GenBank/DDBJ whole genome shotgun (WGS) entry which is preliminary data.</text>
</comment>
<evidence type="ECO:0000313" key="1">
    <source>
        <dbReference type="EMBL" id="MBA0159215.1"/>
    </source>
</evidence>
<organism evidence="1 2">
    <name type="scientific">Pectobacterium versatile</name>
    <dbReference type="NCBI Taxonomy" id="2488639"/>
    <lineage>
        <taxon>Bacteria</taxon>
        <taxon>Pseudomonadati</taxon>
        <taxon>Pseudomonadota</taxon>
        <taxon>Gammaproteobacteria</taxon>
        <taxon>Enterobacterales</taxon>
        <taxon>Pectobacteriaceae</taxon>
        <taxon>Pectobacterium</taxon>
    </lineage>
</organism>
<proteinExistence type="predicted"/>
<sequence>MTIENIHSGEWNSVKEAESNFLSAKHYFRKSHGFFEEILLIIRNISEQGTVLRFIRDEDFDDSHLEILIPIIIDIAVDGNIDNFSFARDILIKNSKNSAVRNSLTSIFDELISSRDEYIYRRVAELLVFLNYNDLRKKLMDECKKDNNNDIKEIYADFINKYNIS</sequence>
<dbReference type="RefSeq" id="WP_180790233.1">
    <property type="nucleotide sequence ID" value="NZ_CAKLIO010000010.1"/>
</dbReference>
<evidence type="ECO:0008006" key="3">
    <source>
        <dbReference type="Google" id="ProtNLM"/>
    </source>
</evidence>
<dbReference type="Proteomes" id="UP000584405">
    <property type="component" value="Unassembled WGS sequence"/>
</dbReference>
<dbReference type="AlphaFoldDB" id="A0AAW3RS20"/>
<accession>A0AAW3RS20</accession>
<dbReference type="EMBL" id="JACDRT010000006">
    <property type="protein sequence ID" value="MBA0159215.1"/>
    <property type="molecule type" value="Genomic_DNA"/>
</dbReference>
<protein>
    <recommendedName>
        <fullName evidence="3">HEAT repeat domain-containing protein</fullName>
    </recommendedName>
</protein>
<reference evidence="1 2" key="1">
    <citation type="submission" date="2020-07" db="EMBL/GenBank/DDBJ databases">
        <title>Updated taxonomy of Pectobacterium genus in the CIRM-CFBP bacterial collection: when new species reveal old endemic population.</title>
        <authorList>
            <person name="Pedron J."/>
            <person name="Barny M.A."/>
            <person name="Portier P."/>
        </authorList>
    </citation>
    <scope>NUCLEOTIDE SEQUENCE [LARGE SCALE GENOMIC DNA]</scope>
    <source>
        <strain evidence="1 2">CFBP5669</strain>
    </source>
</reference>
<evidence type="ECO:0000313" key="2">
    <source>
        <dbReference type="Proteomes" id="UP000584405"/>
    </source>
</evidence>
<gene>
    <name evidence="1" type="ORF">H0253_10210</name>
</gene>